<dbReference type="Pfam" id="PF04500">
    <property type="entry name" value="FLYWCH"/>
    <property type="match status" value="1"/>
</dbReference>
<dbReference type="AlphaFoldDB" id="A0A0C2ND56"/>
<dbReference type="EMBL" id="JWZT01000497">
    <property type="protein sequence ID" value="KII74230.1"/>
    <property type="molecule type" value="Genomic_DNA"/>
</dbReference>
<name>A0A0C2ND56_THEKT</name>
<dbReference type="Proteomes" id="UP000031668">
    <property type="component" value="Unassembled WGS sequence"/>
</dbReference>
<organism evidence="5 6">
    <name type="scientific">Thelohanellus kitauei</name>
    <name type="common">Myxosporean</name>
    <dbReference type="NCBI Taxonomy" id="669202"/>
    <lineage>
        <taxon>Eukaryota</taxon>
        <taxon>Metazoa</taxon>
        <taxon>Cnidaria</taxon>
        <taxon>Myxozoa</taxon>
        <taxon>Myxosporea</taxon>
        <taxon>Bivalvulida</taxon>
        <taxon>Platysporina</taxon>
        <taxon>Myxobolidae</taxon>
        <taxon>Thelohanellus</taxon>
    </lineage>
</organism>
<accession>A0A0C2ND56</accession>
<reference evidence="5 6" key="1">
    <citation type="journal article" date="2014" name="Genome Biol. Evol.">
        <title>The genome of the myxosporean Thelohanellus kitauei shows adaptations to nutrient acquisition within its fish host.</title>
        <authorList>
            <person name="Yang Y."/>
            <person name="Xiong J."/>
            <person name="Zhou Z."/>
            <person name="Huo F."/>
            <person name="Miao W."/>
            <person name="Ran C."/>
            <person name="Liu Y."/>
            <person name="Zhang J."/>
            <person name="Feng J."/>
            <person name="Wang M."/>
            <person name="Wang M."/>
            <person name="Wang L."/>
            <person name="Yao B."/>
        </authorList>
    </citation>
    <scope>NUCLEOTIDE SEQUENCE [LARGE SCALE GENOMIC DNA]</scope>
    <source>
        <strain evidence="5">Wuqing</strain>
    </source>
</reference>
<protein>
    <recommendedName>
        <fullName evidence="4">FLYWCH-type domain-containing protein</fullName>
    </recommendedName>
</protein>
<evidence type="ECO:0000313" key="6">
    <source>
        <dbReference type="Proteomes" id="UP000031668"/>
    </source>
</evidence>
<feature type="domain" description="FLYWCH-type" evidence="4">
    <location>
        <begin position="253"/>
        <end position="296"/>
    </location>
</feature>
<keyword evidence="6" id="KW-1185">Reference proteome</keyword>
<evidence type="ECO:0000256" key="1">
    <source>
        <dbReference type="ARBA" id="ARBA00022723"/>
    </source>
</evidence>
<keyword evidence="3" id="KW-0862">Zinc</keyword>
<dbReference type="InterPro" id="IPR007588">
    <property type="entry name" value="Znf_FLYWCH"/>
</dbReference>
<sequence>MANVVCDLKIDALNREQIYGSIPFWSSENENLLNHHVPDISNGIGKQEICFSKDARMEWINWEPKIDGKPIYVDHFIPNKDVLIGRSYVNKTIFYANRQLTILATKRYEGSYKFQSTFKDSYIKWLTSTDSSRVGLEKLHKVGNHIENLTDEQKKSLCDIMEEDCFRTIQRRDLHSFDILTAAEFDAIVLERFGRLALSGYPVIPVGHLQVCLVATCVYDYTKVLMKILNPRQGQTFSTVQANVGEQDLTIILTEKGKPQLIYYGHSYRINRRNERIDKIYWRCVRKECKAKLSTNLDCTLITDPPTEHAEAPNPNASDTYQSCYFSHSSELYIHAENNTKCSSKEFVSLPKSP</sequence>
<dbReference type="Gene3D" id="2.20.25.240">
    <property type="match status" value="1"/>
</dbReference>
<dbReference type="GO" id="GO:0008270">
    <property type="term" value="F:zinc ion binding"/>
    <property type="evidence" value="ECO:0007669"/>
    <property type="project" value="UniProtKB-KW"/>
</dbReference>
<evidence type="ECO:0000256" key="2">
    <source>
        <dbReference type="ARBA" id="ARBA00022771"/>
    </source>
</evidence>
<comment type="caution">
    <text evidence="5">The sequence shown here is derived from an EMBL/GenBank/DDBJ whole genome shotgun (WGS) entry which is preliminary data.</text>
</comment>
<gene>
    <name evidence="5" type="ORF">RF11_05555</name>
</gene>
<evidence type="ECO:0000256" key="3">
    <source>
        <dbReference type="ARBA" id="ARBA00022833"/>
    </source>
</evidence>
<evidence type="ECO:0000259" key="4">
    <source>
        <dbReference type="Pfam" id="PF04500"/>
    </source>
</evidence>
<keyword evidence="2" id="KW-0863">Zinc-finger</keyword>
<evidence type="ECO:0000313" key="5">
    <source>
        <dbReference type="EMBL" id="KII74230.1"/>
    </source>
</evidence>
<keyword evidence="1" id="KW-0479">Metal-binding</keyword>
<proteinExistence type="predicted"/>